<comment type="caution">
    <text evidence="1">The sequence shown here is derived from an EMBL/GenBank/DDBJ whole genome shotgun (WGS) entry which is preliminary data.</text>
</comment>
<accession>A0ABT5U9Q0</accession>
<proteinExistence type="predicted"/>
<sequence>MLEQQRQAYLQAMGIPSWFPRYQLPGAQPTPDYYWPVASSESLVEAPATHQQAAITQSEEFSHGLPESFSERPKLAKLQIRDSLVNSKKSAADFTKEGMTDQPKLEAEQVKEIQVTLTESCYFQLVCMSPTEQVMLVTELPYSGVNELSVLHYSLVNNLLAALNIKSTANEAKSFKWPFTFQQFVDQSEPVASAAVKAYLEGQLGFSSKKLVILMGAMAVKYGLGLDKDFESVRGVSQQSEQWLAVTHSLNEILRLPQYKKEAWKDLSAITKIDWSPV</sequence>
<dbReference type="SUPFAM" id="SSF52141">
    <property type="entry name" value="Uracil-DNA glycosylase-like"/>
    <property type="match status" value="1"/>
</dbReference>
<dbReference type="RefSeq" id="WP_274689433.1">
    <property type="nucleotide sequence ID" value="NZ_JAPMOU010000016.1"/>
</dbReference>
<gene>
    <name evidence="1" type="ORF">ORQ98_14050</name>
</gene>
<name>A0ABT5U9Q0_9GAMM</name>
<dbReference type="InterPro" id="IPR036895">
    <property type="entry name" value="Uracil-DNA_glycosylase-like_sf"/>
</dbReference>
<reference evidence="1 2" key="1">
    <citation type="submission" date="2022-11" db="EMBL/GenBank/DDBJ databases">
        <title>Spartinivicinus poritis sp. nov., isolated from scleractinian coral Porites lutea.</title>
        <authorList>
            <person name="Zhang G."/>
            <person name="Cai L."/>
            <person name="Wei Q."/>
        </authorList>
    </citation>
    <scope>NUCLEOTIDE SEQUENCE [LARGE SCALE GENOMIC DNA]</scope>
    <source>
        <strain evidence="1 2">A2-2</strain>
    </source>
</reference>
<protein>
    <submittedName>
        <fullName evidence="1">Uncharacterized protein</fullName>
    </submittedName>
</protein>
<dbReference type="EMBL" id="JAPMOU010000016">
    <property type="protein sequence ID" value="MDE1463087.1"/>
    <property type="molecule type" value="Genomic_DNA"/>
</dbReference>
<organism evidence="1 2">
    <name type="scientific">Spartinivicinus poritis</name>
    <dbReference type="NCBI Taxonomy" id="2994640"/>
    <lineage>
        <taxon>Bacteria</taxon>
        <taxon>Pseudomonadati</taxon>
        <taxon>Pseudomonadota</taxon>
        <taxon>Gammaproteobacteria</taxon>
        <taxon>Oceanospirillales</taxon>
        <taxon>Zooshikellaceae</taxon>
        <taxon>Spartinivicinus</taxon>
    </lineage>
</organism>
<evidence type="ECO:0000313" key="2">
    <source>
        <dbReference type="Proteomes" id="UP001528823"/>
    </source>
</evidence>
<dbReference type="Proteomes" id="UP001528823">
    <property type="component" value="Unassembled WGS sequence"/>
</dbReference>
<keyword evidence="2" id="KW-1185">Reference proteome</keyword>
<evidence type="ECO:0000313" key="1">
    <source>
        <dbReference type="EMBL" id="MDE1463087.1"/>
    </source>
</evidence>
<dbReference type="Gene3D" id="3.40.470.10">
    <property type="entry name" value="Uracil-DNA glycosylase-like domain"/>
    <property type="match status" value="1"/>
</dbReference>